<evidence type="ECO:0000256" key="4">
    <source>
        <dbReference type="ARBA" id="ARBA00022982"/>
    </source>
</evidence>
<dbReference type="PIRSF" id="PIRSF000025">
    <property type="entry name" value="Cytc_Bsub_c550"/>
    <property type="match status" value="1"/>
</dbReference>
<dbReference type="GO" id="GO:0005506">
    <property type="term" value="F:iron ion binding"/>
    <property type="evidence" value="ECO:0007669"/>
    <property type="project" value="InterPro"/>
</dbReference>
<dbReference type="Gene3D" id="1.10.760.10">
    <property type="entry name" value="Cytochrome c-like domain"/>
    <property type="match status" value="1"/>
</dbReference>
<dbReference type="RefSeq" id="WP_033673232.1">
    <property type="nucleotide sequence ID" value="NZ_JOTM01000002.1"/>
</dbReference>
<dbReference type="Pfam" id="PF13442">
    <property type="entry name" value="Cytochrome_CBB3"/>
    <property type="match status" value="1"/>
</dbReference>
<protein>
    <submittedName>
        <fullName evidence="10">Cytochrome C</fullName>
    </submittedName>
</protein>
<dbReference type="eggNOG" id="COG2010">
    <property type="taxonomic scope" value="Bacteria"/>
</dbReference>
<feature type="chain" id="PRO_5039351669" evidence="8">
    <location>
        <begin position="20"/>
        <end position="107"/>
    </location>
</feature>
<comment type="PTM">
    <text evidence="6">Binds 1 heme c group covalently per subunit.</text>
</comment>
<gene>
    <name evidence="10" type="ORF">BAGA_12200</name>
</gene>
<sequence length="107" mass="11110">MKKKLLAIALGTSVVFALGACGNKEESKSSNQSASTDSAEQIFQKSCAGCHASDLSGATGPDLQKVGGKYDAADIEKIILKGRGAMSPGLIQGEDAKKVSEWLAEHK</sequence>
<name>A0A073KFU0_9BACI</name>
<dbReference type="InterPro" id="IPR054782">
    <property type="entry name" value="Cytochro_C551"/>
</dbReference>
<keyword evidence="1" id="KW-0813">Transport</keyword>
<dbReference type="GO" id="GO:0020037">
    <property type="term" value="F:heme binding"/>
    <property type="evidence" value="ECO:0007669"/>
    <property type="project" value="InterPro"/>
</dbReference>
<dbReference type="PROSITE" id="PS51257">
    <property type="entry name" value="PROKAR_LIPOPROTEIN"/>
    <property type="match status" value="1"/>
</dbReference>
<keyword evidence="8" id="KW-0732">Signal</keyword>
<feature type="domain" description="Cytochrome c" evidence="9">
    <location>
        <begin position="34"/>
        <end position="107"/>
    </location>
</feature>
<dbReference type="STRING" id="574375.AZF08_07135"/>
<feature type="signal peptide" evidence="8">
    <location>
        <begin position="1"/>
        <end position="19"/>
    </location>
</feature>
<organism evidence="10 11">
    <name type="scientific">Bacillus gaemokensis</name>
    <dbReference type="NCBI Taxonomy" id="574375"/>
    <lineage>
        <taxon>Bacteria</taxon>
        <taxon>Bacillati</taxon>
        <taxon>Bacillota</taxon>
        <taxon>Bacilli</taxon>
        <taxon>Bacillales</taxon>
        <taxon>Bacillaceae</taxon>
        <taxon>Bacillus</taxon>
        <taxon>Bacillus cereus group</taxon>
    </lineage>
</organism>
<evidence type="ECO:0000259" key="9">
    <source>
        <dbReference type="PROSITE" id="PS51007"/>
    </source>
</evidence>
<feature type="binding site" description="axial binding residue" evidence="7">
    <location>
        <position position="51"/>
    </location>
    <ligand>
        <name>heme c</name>
        <dbReference type="ChEBI" id="CHEBI:61717"/>
    </ligand>
    <ligandPart>
        <name>Fe</name>
        <dbReference type="ChEBI" id="CHEBI:18248"/>
    </ligandPart>
</feature>
<dbReference type="PROSITE" id="PS51007">
    <property type="entry name" value="CYTC"/>
    <property type="match status" value="1"/>
</dbReference>
<evidence type="ECO:0000256" key="2">
    <source>
        <dbReference type="ARBA" id="ARBA00022617"/>
    </source>
</evidence>
<keyword evidence="3 7" id="KW-0479">Metal-binding</keyword>
<dbReference type="GO" id="GO:0016020">
    <property type="term" value="C:membrane"/>
    <property type="evidence" value="ECO:0007669"/>
    <property type="project" value="InterPro"/>
</dbReference>
<feature type="binding site" description="covalent" evidence="6">
    <location>
        <position position="47"/>
    </location>
    <ligand>
        <name>heme c</name>
        <dbReference type="ChEBI" id="CHEBI:61717"/>
    </ligand>
</feature>
<reference evidence="10 11" key="1">
    <citation type="submission" date="2014-06" db="EMBL/GenBank/DDBJ databases">
        <title>Draft genome sequence of Bacillus gaemokensis JCM 15801 (MCCC 1A00707).</title>
        <authorList>
            <person name="Lai Q."/>
            <person name="Liu Y."/>
            <person name="Shao Z."/>
        </authorList>
    </citation>
    <scope>NUCLEOTIDE SEQUENCE [LARGE SCALE GENOMIC DNA]</scope>
    <source>
        <strain evidence="10 11">JCM 15801</strain>
    </source>
</reference>
<feature type="binding site" description="covalent" evidence="6">
    <location>
        <position position="50"/>
    </location>
    <ligand>
        <name>heme c</name>
        <dbReference type="ChEBI" id="CHEBI:61717"/>
    </ligand>
</feature>
<keyword evidence="11" id="KW-1185">Reference proteome</keyword>
<evidence type="ECO:0000256" key="8">
    <source>
        <dbReference type="SAM" id="SignalP"/>
    </source>
</evidence>
<evidence type="ECO:0000256" key="3">
    <source>
        <dbReference type="ARBA" id="ARBA00022723"/>
    </source>
</evidence>
<keyword evidence="2 6" id="KW-0349">Heme</keyword>
<evidence type="ECO:0000256" key="7">
    <source>
        <dbReference type="PIRSR" id="PIRSR000025-2"/>
    </source>
</evidence>
<dbReference type="Proteomes" id="UP000027778">
    <property type="component" value="Unassembled WGS sequence"/>
</dbReference>
<evidence type="ECO:0000313" key="10">
    <source>
        <dbReference type="EMBL" id="KEK25381.1"/>
    </source>
</evidence>
<dbReference type="PANTHER" id="PTHR37823">
    <property type="entry name" value="CYTOCHROME C-553-LIKE"/>
    <property type="match status" value="1"/>
</dbReference>
<feature type="binding site" description="axial binding residue" evidence="7">
    <location>
        <position position="86"/>
    </location>
    <ligand>
        <name>heme c</name>
        <dbReference type="ChEBI" id="CHEBI:61717"/>
    </ligand>
    <ligandPart>
        <name>Fe</name>
        <dbReference type="ChEBI" id="CHEBI:18248"/>
    </ligandPart>
</feature>
<dbReference type="InterPro" id="IPR012218">
    <property type="entry name" value="Cyt_c_BACSU-c550-type"/>
</dbReference>
<dbReference type="EMBL" id="JOTM01000002">
    <property type="protein sequence ID" value="KEK25381.1"/>
    <property type="molecule type" value="Genomic_DNA"/>
</dbReference>
<dbReference type="InterPro" id="IPR051811">
    <property type="entry name" value="Cytochrome_c550/c551-like"/>
</dbReference>
<dbReference type="GO" id="GO:0009055">
    <property type="term" value="F:electron transfer activity"/>
    <property type="evidence" value="ECO:0007669"/>
    <property type="project" value="InterPro"/>
</dbReference>
<dbReference type="InterPro" id="IPR036909">
    <property type="entry name" value="Cyt_c-like_dom_sf"/>
</dbReference>
<dbReference type="NCBIfam" id="NF045774">
    <property type="entry name" value="cytochro_C551"/>
    <property type="match status" value="1"/>
</dbReference>
<evidence type="ECO:0000256" key="1">
    <source>
        <dbReference type="ARBA" id="ARBA00022448"/>
    </source>
</evidence>
<keyword evidence="4" id="KW-0249">Electron transport</keyword>
<keyword evidence="5 7" id="KW-0408">Iron</keyword>
<dbReference type="PANTHER" id="PTHR37823:SF3">
    <property type="entry name" value="CYTOCHROME C-551"/>
    <property type="match status" value="1"/>
</dbReference>
<dbReference type="InterPro" id="IPR009056">
    <property type="entry name" value="Cyt_c-like_dom"/>
</dbReference>
<comment type="caution">
    <text evidence="10">The sequence shown here is derived from an EMBL/GenBank/DDBJ whole genome shotgun (WGS) entry which is preliminary data.</text>
</comment>
<accession>A0A073KFU0</accession>
<dbReference type="AlphaFoldDB" id="A0A073KFU0"/>
<dbReference type="OrthoDB" id="7933886at2"/>
<evidence type="ECO:0000256" key="6">
    <source>
        <dbReference type="PIRSR" id="PIRSR000025-1"/>
    </source>
</evidence>
<dbReference type="SUPFAM" id="SSF46626">
    <property type="entry name" value="Cytochrome c"/>
    <property type="match status" value="1"/>
</dbReference>
<evidence type="ECO:0000313" key="11">
    <source>
        <dbReference type="Proteomes" id="UP000027778"/>
    </source>
</evidence>
<evidence type="ECO:0000256" key="5">
    <source>
        <dbReference type="ARBA" id="ARBA00023004"/>
    </source>
</evidence>
<proteinExistence type="predicted"/>